<name>A0A443RRN4_9ACAR</name>
<keyword evidence="3" id="KW-1185">Reference proteome</keyword>
<gene>
    <name evidence="2" type="ORF">B4U79_17825</name>
</gene>
<proteinExistence type="predicted"/>
<evidence type="ECO:0000313" key="3">
    <source>
        <dbReference type="Proteomes" id="UP000285301"/>
    </source>
</evidence>
<dbReference type="AlphaFoldDB" id="A0A443RRN4"/>
<keyword evidence="1" id="KW-0472">Membrane</keyword>
<keyword evidence="1" id="KW-0812">Transmembrane</keyword>
<dbReference type="Proteomes" id="UP000285301">
    <property type="component" value="Unassembled WGS sequence"/>
</dbReference>
<organism evidence="2 3">
    <name type="scientific">Dinothrombium tinctorium</name>
    <dbReference type="NCBI Taxonomy" id="1965070"/>
    <lineage>
        <taxon>Eukaryota</taxon>
        <taxon>Metazoa</taxon>
        <taxon>Ecdysozoa</taxon>
        <taxon>Arthropoda</taxon>
        <taxon>Chelicerata</taxon>
        <taxon>Arachnida</taxon>
        <taxon>Acari</taxon>
        <taxon>Acariformes</taxon>
        <taxon>Trombidiformes</taxon>
        <taxon>Prostigmata</taxon>
        <taxon>Anystina</taxon>
        <taxon>Parasitengona</taxon>
        <taxon>Trombidioidea</taxon>
        <taxon>Trombidiidae</taxon>
        <taxon>Dinothrombium</taxon>
    </lineage>
</organism>
<dbReference type="Gene3D" id="2.110.10.10">
    <property type="entry name" value="Hemopexin-like domain"/>
    <property type="match status" value="1"/>
</dbReference>
<evidence type="ECO:0000256" key="1">
    <source>
        <dbReference type="SAM" id="Phobius"/>
    </source>
</evidence>
<keyword evidence="1" id="KW-1133">Transmembrane helix</keyword>
<comment type="caution">
    <text evidence="2">The sequence shown here is derived from an EMBL/GenBank/DDBJ whole genome shotgun (WGS) entry which is preliminary data.</text>
</comment>
<reference evidence="2 3" key="1">
    <citation type="journal article" date="2018" name="Gigascience">
        <title>Genomes of trombidid mites reveal novel predicted allergens and laterally-transferred genes associated with secondary metabolism.</title>
        <authorList>
            <person name="Dong X."/>
            <person name="Chaisiri K."/>
            <person name="Xia D."/>
            <person name="Armstrong S.D."/>
            <person name="Fang Y."/>
            <person name="Donnelly M.J."/>
            <person name="Kadowaki T."/>
            <person name="McGarry J.W."/>
            <person name="Darby A.C."/>
            <person name="Makepeace B.L."/>
        </authorList>
    </citation>
    <scope>NUCLEOTIDE SEQUENCE [LARGE SCALE GENOMIC DNA]</scope>
    <source>
        <strain evidence="2">UoL-WK</strain>
    </source>
</reference>
<evidence type="ECO:0000313" key="2">
    <source>
        <dbReference type="EMBL" id="RWS18001.1"/>
    </source>
</evidence>
<dbReference type="EMBL" id="NCKU01000008">
    <property type="protein sequence ID" value="RWS18001.1"/>
    <property type="molecule type" value="Genomic_DNA"/>
</dbReference>
<sequence>MEPITNCVLNNITALYYNDGFWFAINADEFCESQSGKKFKALGFGNSETIKGTTSSKDHTSKEKFRRVANFSFFIDDYIGNSSESCSTKIDSMFTVPSQLINQDYVVIYLYKDEETNGSCIVTQRRNAIRDSRGGHISAMWLHAGNEGWETRHIDLFGHYSRHNASYGYRSDTIPYGTFRLYNLQGIGGVQTTVPYSPFFDPKVLLGCPQEFCFYTSLDAASYFNGSYIITAGNYFWRFNKFGLFLNSSHAQSLDNLFGLESFAEKENERSIMYIDELFTYKNVLYAFKGDELFYMYADEESFSITNLRMFFKNLEDVNDIIFEAVLIIDNTESYYFVFKMNDMTLDEDYLKSFEIGSRYFPRNISDFPHFPTSIDTVIKKIDSNEFFFFYGSFVYKIINWKGKYRAPKPELFLAQDLLFDCKLYNYAATPNETFSSHIHEINKFIPPQAVVTKVFTIKDILSYFYLALIGIILFGLTSSLSKKPRRRKLLKLKTKHSEKVETTFEKGKLRSVGEIKQNGKG</sequence>
<accession>A0A443RRN4</accession>
<protein>
    <submittedName>
        <fullName evidence="2">Uncharacterized protein</fullName>
    </submittedName>
</protein>
<dbReference type="InterPro" id="IPR036375">
    <property type="entry name" value="Hemopexin-like_dom_sf"/>
</dbReference>
<feature type="transmembrane region" description="Helical" evidence="1">
    <location>
        <begin position="461"/>
        <end position="482"/>
    </location>
</feature>
<dbReference type="SUPFAM" id="SSF50923">
    <property type="entry name" value="Hemopexin-like domain"/>
    <property type="match status" value="1"/>
</dbReference>